<reference evidence="3" key="1">
    <citation type="submission" date="2021-03" db="EMBL/GenBank/DDBJ databases">
        <title>Comparative genomics and phylogenomic investigation of the class Geoglossomycetes provide insights into ecological specialization and systematics.</title>
        <authorList>
            <person name="Melie T."/>
            <person name="Pirro S."/>
            <person name="Miller A.N."/>
            <person name="Quandt A."/>
        </authorList>
    </citation>
    <scope>NUCLEOTIDE SEQUENCE</scope>
    <source>
        <strain evidence="3">CAQ_001_2017</strain>
    </source>
</reference>
<feature type="coiled-coil region" evidence="1">
    <location>
        <begin position="179"/>
        <end position="232"/>
    </location>
</feature>
<gene>
    <name evidence="3" type="ORF">GP486_006625</name>
</gene>
<proteinExistence type="predicted"/>
<dbReference type="EMBL" id="JAGHQM010001552">
    <property type="protein sequence ID" value="KAH0553198.1"/>
    <property type="molecule type" value="Genomic_DNA"/>
</dbReference>
<sequence>MVPHVGTILQSVRRTLDRLLPFTRPDTPLVQDVLHSVVLAVIIYLAPRILERQLERNVQREREGIPASRDEGAVVENEVIDAGQLHEGSDAEAEGHEDLEDDDDDDDNVQNHNHHQTDADADDDDDAAAVPQPPAHPEPPNAPIINPRTRNVGKKKARSLARKDQNRAYHEFMRQQGDAQRARDREIEAELEAELFEEKRRRALVEQELEEKHRLEREAKRDEERRRREADAARRQKAVSLVRSALESPGFVNTTDITRAVGGADIDSAWVERLVRAEGILGLTADDTLTTVTSTGYIIRITNADMQEAYQRAYANSAASADGKVSFEALGEVLEKDVVRRKGGAKE</sequence>
<feature type="region of interest" description="Disordered" evidence="2">
    <location>
        <begin position="82"/>
        <end position="168"/>
    </location>
</feature>
<name>A0A9P8IH06_9PEZI</name>
<dbReference type="AlphaFoldDB" id="A0A9P8IH06"/>
<feature type="compositionally biased region" description="Basic and acidic residues" evidence="2">
    <location>
        <begin position="87"/>
        <end position="96"/>
    </location>
</feature>
<organism evidence="3 4">
    <name type="scientific">Trichoglossum hirsutum</name>
    <dbReference type="NCBI Taxonomy" id="265104"/>
    <lineage>
        <taxon>Eukaryota</taxon>
        <taxon>Fungi</taxon>
        <taxon>Dikarya</taxon>
        <taxon>Ascomycota</taxon>
        <taxon>Pezizomycotina</taxon>
        <taxon>Geoglossomycetes</taxon>
        <taxon>Geoglossales</taxon>
        <taxon>Geoglossaceae</taxon>
        <taxon>Trichoglossum</taxon>
    </lineage>
</organism>
<feature type="compositionally biased region" description="Acidic residues" evidence="2">
    <location>
        <begin position="97"/>
        <end position="108"/>
    </location>
</feature>
<keyword evidence="4" id="KW-1185">Reference proteome</keyword>
<evidence type="ECO:0000313" key="4">
    <source>
        <dbReference type="Proteomes" id="UP000750711"/>
    </source>
</evidence>
<feature type="compositionally biased region" description="Basic residues" evidence="2">
    <location>
        <begin position="151"/>
        <end position="160"/>
    </location>
</feature>
<accession>A0A9P8IH06</accession>
<feature type="compositionally biased region" description="Pro residues" evidence="2">
    <location>
        <begin position="131"/>
        <end position="142"/>
    </location>
</feature>
<keyword evidence="1" id="KW-0175">Coiled coil</keyword>
<dbReference type="Proteomes" id="UP000750711">
    <property type="component" value="Unassembled WGS sequence"/>
</dbReference>
<evidence type="ECO:0000256" key="1">
    <source>
        <dbReference type="SAM" id="Coils"/>
    </source>
</evidence>
<evidence type="ECO:0000313" key="3">
    <source>
        <dbReference type="EMBL" id="KAH0553198.1"/>
    </source>
</evidence>
<evidence type="ECO:0000256" key="2">
    <source>
        <dbReference type="SAM" id="MobiDB-lite"/>
    </source>
</evidence>
<protein>
    <submittedName>
        <fullName evidence="3">Uncharacterized protein</fullName>
    </submittedName>
</protein>
<comment type="caution">
    <text evidence="3">The sequence shown here is derived from an EMBL/GenBank/DDBJ whole genome shotgun (WGS) entry which is preliminary data.</text>
</comment>